<keyword evidence="3" id="KW-1185">Reference proteome</keyword>
<organism evidence="2 3">
    <name type="scientific">Hibiscus sabdariffa</name>
    <name type="common">roselle</name>
    <dbReference type="NCBI Taxonomy" id="183260"/>
    <lineage>
        <taxon>Eukaryota</taxon>
        <taxon>Viridiplantae</taxon>
        <taxon>Streptophyta</taxon>
        <taxon>Embryophyta</taxon>
        <taxon>Tracheophyta</taxon>
        <taxon>Spermatophyta</taxon>
        <taxon>Magnoliopsida</taxon>
        <taxon>eudicotyledons</taxon>
        <taxon>Gunneridae</taxon>
        <taxon>Pentapetalae</taxon>
        <taxon>rosids</taxon>
        <taxon>malvids</taxon>
        <taxon>Malvales</taxon>
        <taxon>Malvaceae</taxon>
        <taxon>Malvoideae</taxon>
        <taxon>Hibiscus</taxon>
    </lineage>
</organism>
<dbReference type="EMBL" id="JBBPBN010000013">
    <property type="protein sequence ID" value="KAK9025288.1"/>
    <property type="molecule type" value="Genomic_DNA"/>
</dbReference>
<evidence type="ECO:0000256" key="1">
    <source>
        <dbReference type="SAM" id="MobiDB-lite"/>
    </source>
</evidence>
<proteinExistence type="predicted"/>
<evidence type="ECO:0000313" key="2">
    <source>
        <dbReference type="EMBL" id="KAK9025288.1"/>
    </source>
</evidence>
<comment type="caution">
    <text evidence="2">The sequence shown here is derived from an EMBL/GenBank/DDBJ whole genome shotgun (WGS) entry which is preliminary data.</text>
</comment>
<name>A0ABR2SJ93_9ROSI</name>
<evidence type="ECO:0000313" key="3">
    <source>
        <dbReference type="Proteomes" id="UP001396334"/>
    </source>
</evidence>
<dbReference type="Proteomes" id="UP001396334">
    <property type="component" value="Unassembled WGS sequence"/>
</dbReference>
<accession>A0ABR2SJ93</accession>
<protein>
    <submittedName>
        <fullName evidence="2">Uncharacterized protein</fullName>
    </submittedName>
</protein>
<feature type="region of interest" description="Disordered" evidence="1">
    <location>
        <begin position="1"/>
        <end position="31"/>
    </location>
</feature>
<sequence>MNHLSTTMGEIDPALVQEREHRPKPSTSNVEDEMKIIKDKSFLCRKGKTKFMELSLPRGRQGQHTSYKTTKQNIMPLQKYNINTSLLKANGKKCWILPRKQKPPL</sequence>
<gene>
    <name evidence="2" type="ORF">V6N11_038157</name>
</gene>
<reference evidence="2 3" key="1">
    <citation type="journal article" date="2024" name="G3 (Bethesda)">
        <title>Genome assembly of Hibiscus sabdariffa L. provides insights into metabolisms of medicinal natural products.</title>
        <authorList>
            <person name="Kim T."/>
        </authorList>
    </citation>
    <scope>NUCLEOTIDE SEQUENCE [LARGE SCALE GENOMIC DNA]</scope>
    <source>
        <strain evidence="2">TK-2024</strain>
        <tissue evidence="2">Old leaves</tissue>
    </source>
</reference>